<dbReference type="PANTHER" id="PTHR30055:SF200">
    <property type="entry name" value="HTH-TYPE TRANSCRIPTIONAL REPRESSOR BDCR"/>
    <property type="match status" value="1"/>
</dbReference>
<gene>
    <name evidence="4" type="ORF">BKA24_001842</name>
</gene>
<dbReference type="Pfam" id="PF17937">
    <property type="entry name" value="TetR_C_28"/>
    <property type="match status" value="1"/>
</dbReference>
<dbReference type="AlphaFoldDB" id="A0A7W7FJG5"/>
<evidence type="ECO:0000313" key="5">
    <source>
        <dbReference type="Proteomes" id="UP000573729"/>
    </source>
</evidence>
<evidence type="ECO:0000256" key="2">
    <source>
        <dbReference type="PROSITE-ProRule" id="PRU00335"/>
    </source>
</evidence>
<name>A0A7W7FJG5_9MICO</name>
<organism evidence="4 5">
    <name type="scientific">Microbacterium marinum</name>
    <dbReference type="NCBI Taxonomy" id="421115"/>
    <lineage>
        <taxon>Bacteria</taxon>
        <taxon>Bacillati</taxon>
        <taxon>Actinomycetota</taxon>
        <taxon>Actinomycetes</taxon>
        <taxon>Micrococcales</taxon>
        <taxon>Microbacteriaceae</taxon>
        <taxon>Microbacterium</taxon>
    </lineage>
</organism>
<evidence type="ECO:0000259" key="3">
    <source>
        <dbReference type="PROSITE" id="PS50977"/>
    </source>
</evidence>
<feature type="DNA-binding region" description="H-T-H motif" evidence="2">
    <location>
        <begin position="28"/>
        <end position="47"/>
    </location>
</feature>
<dbReference type="PANTHER" id="PTHR30055">
    <property type="entry name" value="HTH-TYPE TRANSCRIPTIONAL REGULATOR RUTR"/>
    <property type="match status" value="1"/>
</dbReference>
<dbReference type="GO" id="GO:0000976">
    <property type="term" value="F:transcription cis-regulatory region binding"/>
    <property type="evidence" value="ECO:0007669"/>
    <property type="project" value="TreeGrafter"/>
</dbReference>
<proteinExistence type="predicted"/>
<dbReference type="InterPro" id="IPR050109">
    <property type="entry name" value="HTH-type_TetR-like_transc_reg"/>
</dbReference>
<dbReference type="EMBL" id="JACHMD010000001">
    <property type="protein sequence ID" value="MBB4667133.1"/>
    <property type="molecule type" value="Genomic_DNA"/>
</dbReference>
<evidence type="ECO:0000256" key="1">
    <source>
        <dbReference type="ARBA" id="ARBA00023125"/>
    </source>
</evidence>
<dbReference type="InterPro" id="IPR001647">
    <property type="entry name" value="HTH_TetR"/>
</dbReference>
<dbReference type="SUPFAM" id="SSF46689">
    <property type="entry name" value="Homeodomain-like"/>
    <property type="match status" value="1"/>
</dbReference>
<reference evidence="4 5" key="1">
    <citation type="submission" date="2020-08" db="EMBL/GenBank/DDBJ databases">
        <title>Sequencing the genomes of 1000 actinobacteria strains.</title>
        <authorList>
            <person name="Klenk H.-P."/>
        </authorList>
    </citation>
    <scope>NUCLEOTIDE SEQUENCE [LARGE SCALE GENOMIC DNA]</scope>
    <source>
        <strain evidence="4 5">DSM 24947</strain>
    </source>
</reference>
<protein>
    <submittedName>
        <fullName evidence="4">AcrR family transcriptional regulator</fullName>
    </submittedName>
</protein>
<accession>A0A7W7FJG5</accession>
<dbReference type="PROSITE" id="PS50977">
    <property type="entry name" value="HTH_TETR_2"/>
    <property type="match status" value="1"/>
</dbReference>
<dbReference type="InterPro" id="IPR009057">
    <property type="entry name" value="Homeodomain-like_sf"/>
</dbReference>
<keyword evidence="5" id="KW-1185">Reference proteome</keyword>
<feature type="domain" description="HTH tetR-type" evidence="3">
    <location>
        <begin position="5"/>
        <end position="65"/>
    </location>
</feature>
<keyword evidence="1 2" id="KW-0238">DNA-binding</keyword>
<comment type="caution">
    <text evidence="4">The sequence shown here is derived from an EMBL/GenBank/DDBJ whole genome shotgun (WGS) entry which is preliminary data.</text>
</comment>
<dbReference type="GO" id="GO:0003700">
    <property type="term" value="F:DNA-binding transcription factor activity"/>
    <property type="evidence" value="ECO:0007669"/>
    <property type="project" value="TreeGrafter"/>
</dbReference>
<dbReference type="RefSeq" id="WP_184217348.1">
    <property type="nucleotide sequence ID" value="NZ_JACHMD010000001.1"/>
</dbReference>
<dbReference type="Gene3D" id="1.10.357.10">
    <property type="entry name" value="Tetracycline Repressor, domain 2"/>
    <property type="match status" value="1"/>
</dbReference>
<dbReference type="InterPro" id="IPR041479">
    <property type="entry name" value="TetR_CgmR_C"/>
</dbReference>
<sequence length="180" mass="18757">MSRPPRAKESVLDAFEAALLAEGARGATMEAVAAAAGVSKGGLLYHYATKEALENALLERMKKLVHLDVEAMQSAPGGIIAAFVRTSLETGTPLDRAIVAASRLAQTGHAAAADALRGVRELWEDALRPHTRDETALQLVLLVSDGLYFNSALAAGALPGPLPRGAALDALVALVERAAR</sequence>
<evidence type="ECO:0000313" key="4">
    <source>
        <dbReference type="EMBL" id="MBB4667133.1"/>
    </source>
</evidence>
<dbReference type="Proteomes" id="UP000573729">
    <property type="component" value="Unassembled WGS sequence"/>
</dbReference>
<dbReference type="Pfam" id="PF00440">
    <property type="entry name" value="TetR_N"/>
    <property type="match status" value="1"/>
</dbReference>